<accession>A0A6B9FQ81</accession>
<evidence type="ECO:0000313" key="2">
    <source>
        <dbReference type="Proteomes" id="UP000012488"/>
    </source>
</evidence>
<organism evidence="1 2">
    <name type="scientific">Methylobacterium mesophilicum SR1.6/6</name>
    <dbReference type="NCBI Taxonomy" id="908290"/>
    <lineage>
        <taxon>Bacteria</taxon>
        <taxon>Pseudomonadati</taxon>
        <taxon>Pseudomonadota</taxon>
        <taxon>Alphaproteobacteria</taxon>
        <taxon>Hyphomicrobiales</taxon>
        <taxon>Methylobacteriaceae</taxon>
        <taxon>Methylobacterium</taxon>
    </lineage>
</organism>
<dbReference type="Proteomes" id="UP000012488">
    <property type="component" value="Chromosome"/>
</dbReference>
<sequence>MRSLSMPACPTWLSAVKKVVMGKPPSHSRTRVSGFPDDGLAQANRRFARRKAVLMGAGWLKPGQPARIGQRGG</sequence>
<dbReference type="KEGG" id="mmes:MMSR116_15765"/>
<gene>
    <name evidence="1" type="ORF">MMSR116_15765</name>
</gene>
<name>A0A6B9FQ81_9HYPH</name>
<proteinExistence type="predicted"/>
<reference evidence="1 2" key="2">
    <citation type="journal article" date="2013" name="Genome Announc.">
        <title>Draft Genome Sequence of Methylobacterium mesophilicum Strain SR1.6/6, Isolated from Citrus sinensis.</title>
        <authorList>
            <person name="Marinho Almeida D."/>
            <person name="Dini-Andreote F."/>
            <person name="Camargo Neves A.A."/>
            <person name="Juca Ramos R.T."/>
            <person name="Andreote F.D."/>
            <person name="Carneiro A.R."/>
            <person name="Oliveira de Souza Lima A."/>
            <person name="Caracciolo Gomes de Sa P.H."/>
            <person name="Ribeiro Barbosa M.S."/>
            <person name="Araujo W.L."/>
            <person name="Silva A."/>
        </authorList>
    </citation>
    <scope>NUCLEOTIDE SEQUENCE [LARGE SCALE GENOMIC DNA]</scope>
    <source>
        <strain evidence="1 2">SR1.6/6</strain>
    </source>
</reference>
<dbReference type="AlphaFoldDB" id="A0A6B9FQ81"/>
<dbReference type="EMBL" id="CP043538">
    <property type="protein sequence ID" value="QGY03178.1"/>
    <property type="molecule type" value="Genomic_DNA"/>
</dbReference>
<protein>
    <submittedName>
        <fullName evidence="1">Uncharacterized protein</fullName>
    </submittedName>
</protein>
<reference evidence="1 2" key="1">
    <citation type="journal article" date="2012" name="Genet. Mol. Biol.">
        <title>Analysis of 16S rRNA and mxaF genes revealing insights into Methylobacterium niche-specific plant association.</title>
        <authorList>
            <person name="Dourado M.N."/>
            <person name="Andreote F.D."/>
            <person name="Dini-Andreote F."/>
            <person name="Conti R."/>
            <person name="Araujo J.M."/>
            <person name="Araujo W.L."/>
        </authorList>
    </citation>
    <scope>NUCLEOTIDE SEQUENCE [LARGE SCALE GENOMIC DNA]</scope>
    <source>
        <strain evidence="1 2">SR1.6/6</strain>
    </source>
</reference>
<evidence type="ECO:0000313" key="1">
    <source>
        <dbReference type="EMBL" id="QGY03178.1"/>
    </source>
</evidence>